<dbReference type="InterPro" id="IPR001950">
    <property type="entry name" value="SUI1"/>
</dbReference>
<feature type="domain" description="SUI1" evidence="5">
    <location>
        <begin position="89"/>
        <end position="176"/>
    </location>
</feature>
<dbReference type="GeneID" id="28967102"/>
<dbReference type="EMBL" id="KI894030">
    <property type="protein sequence ID" value="OBR85692.1"/>
    <property type="molecule type" value="Genomic_DNA"/>
</dbReference>
<evidence type="ECO:0000256" key="4">
    <source>
        <dbReference type="SAM" id="SignalP"/>
    </source>
</evidence>
<reference evidence="6" key="1">
    <citation type="submission" date="2013-07" db="EMBL/GenBank/DDBJ databases">
        <title>The Genome Sequence of Cryptococcus dejecticola CBS10117.</title>
        <authorList>
            <consortium name="The Broad Institute Genome Sequencing Platform"/>
            <person name="Cuomo C."/>
            <person name="Litvintseva A."/>
            <person name="Chen Y."/>
            <person name="Heitman J."/>
            <person name="Sun S."/>
            <person name="Springer D."/>
            <person name="Dromer F."/>
            <person name="Young S.K."/>
            <person name="Zeng Q."/>
            <person name="Gargeya S."/>
            <person name="Fitzgerald M."/>
            <person name="Abouelleil A."/>
            <person name="Alvarado L."/>
            <person name="Berlin A.M."/>
            <person name="Chapman S.B."/>
            <person name="Dewar J."/>
            <person name="Goldberg J."/>
            <person name="Griggs A."/>
            <person name="Gujja S."/>
            <person name="Hansen M."/>
            <person name="Howarth C."/>
            <person name="Imamovic A."/>
            <person name="Larimer J."/>
            <person name="McCowan C."/>
            <person name="Murphy C."/>
            <person name="Pearson M."/>
            <person name="Priest M."/>
            <person name="Roberts A."/>
            <person name="Saif S."/>
            <person name="Shea T."/>
            <person name="Sykes S."/>
            <person name="Wortman J."/>
            <person name="Nusbaum C."/>
            <person name="Birren B."/>
        </authorList>
    </citation>
    <scope>NUCLEOTIDE SEQUENCE [LARGE SCALE GENOMIC DNA]</scope>
    <source>
        <strain evidence="6">CBS 10117</strain>
    </source>
</reference>
<dbReference type="Pfam" id="PF01253">
    <property type="entry name" value="SUI1"/>
    <property type="match status" value="1"/>
</dbReference>
<dbReference type="Gene3D" id="3.30.780.10">
    <property type="entry name" value="SUI1-like domain"/>
    <property type="match status" value="1"/>
</dbReference>
<feature type="signal peptide" evidence="4">
    <location>
        <begin position="1"/>
        <end position="21"/>
    </location>
</feature>
<evidence type="ECO:0000259" key="5">
    <source>
        <dbReference type="PROSITE" id="PS50296"/>
    </source>
</evidence>
<feature type="region of interest" description="Disordered" evidence="3">
    <location>
        <begin position="48"/>
        <end position="70"/>
    </location>
</feature>
<keyword evidence="4" id="KW-0732">Signal</keyword>
<evidence type="ECO:0000256" key="2">
    <source>
        <dbReference type="ARBA" id="ARBA00022917"/>
    </source>
</evidence>
<sequence>MLTSSSLLCHLFFVLLRTVYSKSTHTYRFSYADQLQTYPAATKVDATTKKSKAPASSGVENLGPAFDPFAPVDDTPSVEKTVGSKNDKIHIRLQQRNGRKTLTTVQGIPKKFDHSKILKAMKKEFACNGTVVKPEQVEGGEDDSPAPVGVKPNMGDVLQLQGDQRVAVRQFLIDAGIVSQKEAKDSIVVHGY</sequence>
<accession>A0A1A6A6K4</accession>
<protein>
    <submittedName>
        <fullName evidence="6">Translation initiation factor SUI1</fullName>
    </submittedName>
</protein>
<dbReference type="KEGG" id="kdj:28967102"/>
<dbReference type="STRING" id="1296121.A0A1A6A6K4"/>
<evidence type="ECO:0000256" key="1">
    <source>
        <dbReference type="ARBA" id="ARBA00005422"/>
    </source>
</evidence>
<dbReference type="OrthoDB" id="10248435at2759"/>
<dbReference type="InterPro" id="IPR036877">
    <property type="entry name" value="SUI1_dom_sf"/>
</dbReference>
<keyword evidence="2" id="KW-0648">Protein biosynthesis</keyword>
<dbReference type="PROSITE" id="PS50296">
    <property type="entry name" value="SUI1"/>
    <property type="match status" value="1"/>
</dbReference>
<dbReference type="CDD" id="cd11566">
    <property type="entry name" value="eIF1_SUI1"/>
    <property type="match status" value="1"/>
</dbReference>
<comment type="similarity">
    <text evidence="1">Belongs to the SUI1 family.</text>
</comment>
<name>A0A1A6A6K4_9TREE</name>
<dbReference type="RefSeq" id="XP_018263534.2">
    <property type="nucleotide sequence ID" value="XM_018406726.2"/>
</dbReference>
<dbReference type="PANTHER" id="PTHR10388">
    <property type="entry name" value="EUKARYOTIC TRANSLATION INITIATION FACTOR SUI1"/>
    <property type="match status" value="1"/>
</dbReference>
<dbReference type="SUPFAM" id="SSF55159">
    <property type="entry name" value="eIF1-like"/>
    <property type="match status" value="1"/>
</dbReference>
<evidence type="ECO:0000313" key="6">
    <source>
        <dbReference type="EMBL" id="OBR85692.1"/>
    </source>
</evidence>
<organism evidence="6">
    <name type="scientific">Kwoniella dejecticola CBS 10117</name>
    <dbReference type="NCBI Taxonomy" id="1296121"/>
    <lineage>
        <taxon>Eukaryota</taxon>
        <taxon>Fungi</taxon>
        <taxon>Dikarya</taxon>
        <taxon>Basidiomycota</taxon>
        <taxon>Agaricomycotina</taxon>
        <taxon>Tremellomycetes</taxon>
        <taxon>Tremellales</taxon>
        <taxon>Cryptococcaceae</taxon>
        <taxon>Kwoniella</taxon>
    </lineage>
</organism>
<keyword evidence="6" id="KW-0396">Initiation factor</keyword>
<gene>
    <name evidence="6" type="ORF">I303_03403</name>
</gene>
<dbReference type="InterPro" id="IPR005874">
    <property type="entry name" value="SUI1_euk"/>
</dbReference>
<proteinExistence type="inferred from homology"/>
<feature type="chain" id="PRO_5008342157" evidence="4">
    <location>
        <begin position="22"/>
        <end position="192"/>
    </location>
</feature>
<dbReference type="VEuPathDB" id="FungiDB:I303_03403"/>
<evidence type="ECO:0000256" key="3">
    <source>
        <dbReference type="SAM" id="MobiDB-lite"/>
    </source>
</evidence>
<dbReference type="GO" id="GO:0003743">
    <property type="term" value="F:translation initiation factor activity"/>
    <property type="evidence" value="ECO:0007669"/>
    <property type="project" value="UniProtKB-KW"/>
</dbReference>
<dbReference type="AlphaFoldDB" id="A0A1A6A6K4"/>